<keyword evidence="5" id="KW-0547">Nucleotide-binding</keyword>
<dbReference type="InterPro" id="IPR025662">
    <property type="entry name" value="Sigma_54_int_dom_ATP-bd_1"/>
</dbReference>
<keyword evidence="7" id="KW-0243">Dynein</keyword>
<dbReference type="FunFam" id="1.10.8.720:FF:000007">
    <property type="entry name" value="Dynein axonemal heavy chain 6"/>
    <property type="match status" value="1"/>
</dbReference>
<dbReference type="Pfam" id="PF12774">
    <property type="entry name" value="AAA_6"/>
    <property type="match status" value="1"/>
</dbReference>
<dbReference type="Gene3D" id="1.10.472.130">
    <property type="match status" value="1"/>
</dbReference>
<feature type="compositionally biased region" description="Basic residues" evidence="14">
    <location>
        <begin position="135"/>
        <end position="144"/>
    </location>
</feature>
<gene>
    <name evidence="16" type="primary">Dere\GG19145</name>
    <name evidence="16" type="synonym">dere_GLEANR_3916</name>
    <name evidence="16" type="synonym">GG19145</name>
    <name evidence="16" type="ORF">Dere_GG19145</name>
</gene>
<dbReference type="InterPro" id="IPR041228">
    <property type="entry name" value="Dynein_C"/>
</dbReference>
<dbReference type="Pfam" id="PF17852">
    <property type="entry name" value="Dynein_AAA_lid"/>
    <property type="match status" value="1"/>
</dbReference>
<dbReference type="InterPro" id="IPR042219">
    <property type="entry name" value="AAA_lid_11_sf"/>
</dbReference>
<dbReference type="Gene3D" id="1.20.140.100">
    <property type="entry name" value="Dynein heavy chain, N-terminal domain 2"/>
    <property type="match status" value="1"/>
</dbReference>
<feature type="domain" description="AAA+ ATPase" evidence="15">
    <location>
        <begin position="1502"/>
        <end position="1639"/>
    </location>
</feature>
<dbReference type="FunFam" id="1.20.140.100:FF:000004">
    <property type="entry name" value="Dynein axonemal heavy chain 6"/>
    <property type="match status" value="1"/>
</dbReference>
<dbReference type="Pfam" id="PF22597">
    <property type="entry name" value="DYN_lid"/>
    <property type="match status" value="1"/>
</dbReference>
<keyword evidence="6" id="KW-0067">ATP-binding</keyword>
<dbReference type="FunFam" id="3.10.490.20:FF:000014">
    <property type="entry name" value="Dynein heavy chain 2"/>
    <property type="match status" value="1"/>
</dbReference>
<evidence type="ECO:0000256" key="10">
    <source>
        <dbReference type="ARBA" id="ARBA00023175"/>
    </source>
</evidence>
<dbReference type="Gene3D" id="1.20.920.20">
    <property type="match status" value="1"/>
</dbReference>
<evidence type="ECO:0000256" key="3">
    <source>
        <dbReference type="ARBA" id="ARBA00022490"/>
    </source>
</evidence>
<dbReference type="InterPro" id="IPR054354">
    <property type="entry name" value="DYNC2H1-like_lid"/>
</dbReference>
<dbReference type="FunFam" id="1.10.8.1220:FF:000001">
    <property type="entry name" value="Dynein axonemal heavy chain 5"/>
    <property type="match status" value="1"/>
</dbReference>
<accession>B3NTA0</accession>
<reference evidence="16 17" key="2">
    <citation type="journal article" date="2008" name="Bioinformatics">
        <title>Assembly reconciliation.</title>
        <authorList>
            <person name="Zimin A.V."/>
            <person name="Smith D.R."/>
            <person name="Sutton G."/>
            <person name="Yorke J.A."/>
        </authorList>
    </citation>
    <scope>NUCLEOTIDE SEQUENCE [LARGE SCALE GENOMIC DNA]</scope>
    <source>
        <strain evidence="16 17">TSC#14021-0224.01</strain>
    </source>
</reference>
<dbReference type="InterPro" id="IPR043160">
    <property type="entry name" value="Dynein_C_barrel"/>
</dbReference>
<dbReference type="Gene3D" id="1.20.58.1120">
    <property type="match status" value="1"/>
</dbReference>
<feature type="coiled-coil region" evidence="13">
    <location>
        <begin position="817"/>
        <end position="866"/>
    </location>
</feature>
<dbReference type="HOGENOM" id="CLU_000038_0_0_1"/>
<protein>
    <recommendedName>
        <fullName evidence="15">AAA+ ATPase domain-containing protein</fullName>
    </recommendedName>
</protein>
<feature type="domain" description="AAA+ ATPase" evidence="15">
    <location>
        <begin position="2122"/>
        <end position="2270"/>
    </location>
</feature>
<feature type="compositionally biased region" description="Basic and acidic residues" evidence="14">
    <location>
        <begin position="529"/>
        <end position="548"/>
    </location>
</feature>
<dbReference type="EMBL" id="CH954180">
    <property type="protein sequence ID" value="EDV46551.2"/>
    <property type="molecule type" value="Genomic_DNA"/>
</dbReference>
<dbReference type="InterPro" id="IPR027417">
    <property type="entry name" value="P-loop_NTPase"/>
</dbReference>
<dbReference type="GO" id="GO:0036126">
    <property type="term" value="C:sperm flagellum"/>
    <property type="evidence" value="ECO:0007669"/>
    <property type="project" value="EnsemblMetazoa"/>
</dbReference>
<dbReference type="Pfam" id="PF12775">
    <property type="entry name" value="AAA_7"/>
    <property type="match status" value="1"/>
</dbReference>
<dbReference type="InterPro" id="IPR041466">
    <property type="entry name" value="Dynein_AAA5_ext"/>
</dbReference>
<evidence type="ECO:0000256" key="4">
    <source>
        <dbReference type="ARBA" id="ARBA00022701"/>
    </source>
</evidence>
<dbReference type="InterPro" id="IPR024743">
    <property type="entry name" value="Dynein_HC_stalk"/>
</dbReference>
<keyword evidence="11" id="KW-0206">Cytoskeleton</keyword>
<dbReference type="InterPro" id="IPR042222">
    <property type="entry name" value="Dynein_2_N"/>
</dbReference>
<keyword evidence="16" id="KW-0378">Hydrolase</keyword>
<dbReference type="Proteomes" id="UP000008711">
    <property type="component" value="Unassembled WGS sequence"/>
</dbReference>
<evidence type="ECO:0000256" key="7">
    <source>
        <dbReference type="ARBA" id="ARBA00023017"/>
    </source>
</evidence>
<sequence length="4178" mass="480470">MWHHLQKPWTRGWKVGQASLERRNHRSGMQQIFEFPLFYVSEALPESSPTFSAAKRIMVKTWRRKNNPGQPTAVSRCEADRNLSTYSRILSSPISGMSRQLFPKGKDRGTTKIKMKGKEKKKEKEKEEDEDGSRRGRVRRRSRRQSAGDDDPSEGLVDKRLTGEERPSSISGERLGSDFTALTDRASDANDGSSMGPGDDNGRRAHPGSSEKHKRSSKFRLNFSVMKSGSIGGGTKSRTASTTKITTGASLIPDLNLIINRMRNMPDDSFVYMDYMLPHDSEYFTPYSLREVEYKDLNTYEPFYTVTRHGVTFWHCSENFFTPLDQWQQEFKQFLSIIQIRSFSIFRLWKGFKVWEKTIKWRKLNEARDFLQNNLFIVIPQLAKAILRMRSDIVQLQRLNFVNVSNIENWHPFYFLEMHMRIYEQLHKTFTDFREFIAKTIFRACTDAIQARGFYPDDEVNYYPSLKKMREAHSFMDRARKRAFCKTLTNFLTYCDMMVYQMLYRITIKSFDDLATSFEVHDEVGPSEADINKHDRVDKRIEKQRPPDKPQSPFFLAMLRLLPDRIDVEPSEDIIRIIFQRITGLILETVLEIHPFTTDPFFTQYTQPSIMGRQEEVLYEGAPDLHYLLRADQGFQFNRKNMFILIRKAYDRARLYTQRFQQIRENFEIDNSTDPTVLNTEKDLQILRAYCDRYCNNVRALDGILEYVFLGLLKLTQTNFKDTVTPVCSRLQNVLATYLPKLAEEETTRLYEEAQDFHGRICYEPHETLEIVAHIRFLDKCSTELDEIFNGIDYVHDLLLIIKDFNIPIDDDSKEDYMDTEDYLNRTRETLEEIREKRQDFINRLEDAMQDDIAALKEEIHEVAIEAVQPWLLDANSNRLSVTNKLDAMLEHLNKCRETADEFLGYQKEFQIDLTMYDEMASGFYDIRMRQNLYRTWTDWEESLAEWIVADFNTLNVVDMVDLNAKTIKNCLQFQKYLPENNIVPVLHKSAEAFKDKLPVIGYLRNPNLRARHWAEIEDLLNRKFFQEKDILIQTYEEVHAFDDVAIGEALMQISSQATGEVQLENMLKSIETTWKETELAIVPHHDAKDIFILAGTEELQAVLDDSNVNINTIAASKFVGPIKGKVDEWINAMDQFAKTFESWMDCQGAWIYLEAIFASADIQRQLPHEAKMFFTVDKSFKETVRQAKKVALALPTMSSVDVHKVLVENNRLLDLISRGLEAYLEVKRVVFPRFYFLSNDELLEILAQTRIPQAVQPHLRKCFDAIYRLEFGSKEGGDGKMVATNDIVAFLSPEGEKLQFGKGLKARGAVEEWLSKVEEAMFVACKRYMRFGYQCYPAKEREDWFQDHPNQVVLTVSQVQWAADIHRIYEGKERNPLNILEKMSKFEIKCLKDLGALAALTRKNISSLLRKILCALITIDVHAKDSVRMLIEKEVCKASDFNWLKMLRFYWADETETVYSRMAAANIPYYYEYLGAGGVLVLTPLTDRCYLCLMGAFQMDLGGAPAGPAGTGKTETTKDLAKALAKQCVVFNCSDGLDYKMMGRFFSGLAQCGAWCCFDEFNRIDIEVLSVIAQQLITIRTAKAMRVKRFIFEGREIKINRSCCVFITMNPGYAGRTELPDNLKALFRPISMMVPDYALISEVILYSEGFEDPKILARKMVQMYQLCSQQLSQQNHYDFGMRAVKSVLVMAGALKRASPNQREDITLIAALRDSNIPKFLADDAILFRGILSDLFPGVELPDSQHPHLEASLRLGLRQKNLQAVPTTIRKCLQLYETMCVRWGVMLVGPTGGGKSVVLHALEFALSHLFENEVQDPNFRPVVIQTMNPKAVTMNELYGFVDLKTLEWQDGLLGLAVRTATTVEDEIHQWIMCDGPVDAVWIENLNTVLDDNKMLCLANSERIKLTAWIHMLFEVQDLLQASPATVSRCGMVYVDPGDLGWIPLIDTWREVDMKYKLPAPLAEFCYQLFVGYFDKALKIERKRAVYTIHQVLGSKVRLCCELTSSQLEAVKWSALGEERGKELVTKIFAWAVLWAIASNLKDAEKMSFEEQWSKAIAQHPNMILPNFTLWNYRIDLEKMDWGSWMDIMAKFIFDPETSYYDMQVPTVDTTKYGYVSDLLFKRGMPVMVTGDTGVGKTVLAISCMKRLSQGNVIPVILNFSAQTSSMRTQEMIEGPLEKRKKTQLGAPVGKTVIVFIDDVNMPKLDTYGASPAIELLRQFLDFKGFYDREKLYWKEILDVVLGCACAPPGGGRNPLTPRFVRHFALFSLPKPNEETLTQIFNGILRGFLQTFSSAVRALSEPMVNACVDVYMRVATVMLPTPDKSHYIFNLRDLSKCIQGILQASNLHYNQENQILRLFYHETTRVFHDRLINLEDKSIFKTLMKEVCLDHFNRPVINENEPPILFGDFMVFGKPKNERIYDEIKDHAKLESVLNDYISDYNSVAVGKQMKLILFQDAMEHTVRLARLLRSDRGNGLLVGVAGMGKQSLTRLASHVNEYNCWQIEMRRNYDLNAFHEDLRVLYRIAGIENQPVTFLLIDSQIVEEEFLEDINNILNSGEVPNLFEGDEFEKIILDAREGCNETRKDDPCTRDDIYKFFINRVRNNLHVVMSMSPVGDAFRRRCRMFPSLVNCTTIDWFTSWPTEALYSVALGLLTKIAPKMEDRVSLASTTVFMHKTVEDASVKFYKEMKRHYYTTPSSYLELLKLYQNLLKIKNMEIIAKRKRIANGLNKLLETNEVIAVMGKELEVMVPQLDEKSAMMKSLVDNLTKETKQADAVKQSVLEDEMNAKEKAAVAQAISEDAGKDLEIAMPALREAEEALKGLTKADINELKSFTTPPALVQFCMEAVCILLGVKPTWASAKAIMADINFIKRLFEYDKEHMKEDTLKKVKKYIDHKDFVPAKFEKVSKVAKSMSMWVISMDKFSKVYKVVEPKIKRKEAAEAELKEVMTVLRQKQKELAAVEAKIQGLRDSLEEKQREFQVIQDNVDLTYGRINRAGRLTSALSDEQVRWRETVKSLTGDLACVPGDVLVAAACVAYLGAFSHEYRRDMSALWVTKCREYKIPSSPEFNLLKVLGDPYEMRQWNVDGLPKDNISIENGIYATRALRWALMIDPQEQANRWIRNMERANNLQVIKMTDSTMMRVLENAVRQGYPVLLEEINETIDPSLRPILQRETYRFEGRTYLKLGDMVIDYDDNFKLYMTTKLPNPHYLPEVCINVTLVNFLVTESGLEDQLLADIVAIELPAMEIQRNDLVVKINSDKQQLLALEDKVLKLLFNSEGNILDDEELVETLNDAKETSLIIAARLIDTEETEKVITASRERYRILASRGAILYFVVAGLAEIDPMYQYSLKYFTQVFCNVLRLDHPPQAVEVRISTLMTDELKAIFDNISRGLFENHKIIFSFLLALSVERQEGRVSEEEFLFLSRGPVGNIRPKTQPANIKMSQIEWDSCIFLEDNFRNFFSGFTDELDKPFFIEMQENKEVFDFAQTNQPPTDKWNKRLRVFHKLMFISAFRKPRFLLNVVCYLQSTVGKYFTEASGGTQLSSVYLDTSAVTPLIFVLSTGSDPMSGFLKFTTQMQFTDKYYSISLGQGQGPLAENLIEKSLRMGHWVFLQNCHLATSFMQTLETIVRNLTLGITKTHADFRLYLSSMPIRTFPISVLQNSVKITNEPPKGIKANVFGALTDLKADFFEHHIQNGNWRAIVFGLCMFHAVLLERRKFGPLGWNITYEFSESDRECGLKTLDFFIDREVLDEIPWEAILYINGDITWGGRVTDYWDLRCLRTILTIFSSKRIIQPDYKYCRGDSYYRDPRKKTLGEYSTYVQGFPVLEDPEIFGMNQNANIVFQTKETSFFINTLLLGQPRSAADEGQAMENEIAQQTIARIQKALATKIKREPIHDTLSVLDAKGQVPSLTIVLVQEIDRFNIALGIIHDSLVNLSKAIKGLVVMSEELENVFKALLSNQVPASWAKRSFLSIKPLPSYISDFQRRIDFIQQWAENGAPRSYWISGFFFPQSFLTGVLQTYARRRVLPIDSLKIDFDVFEKELVQQDFFEMHINNMNDQKLYGNLAECTDAVINVHGIFIEAARWDLSKGGLCDANFGELFCRMPVVRFKPCLEISSTVRYEAPLYKTQQRSGVLSTTGHSTNFILAVLLRSKNDPEFWIMRGTALVSAVLENIC</sequence>
<dbReference type="Pfam" id="PF18199">
    <property type="entry name" value="Dynein_C"/>
    <property type="match status" value="1"/>
</dbReference>
<dbReference type="FunFam" id="3.20.180.20:FF:000004">
    <property type="entry name" value="Dynein axonemal heavy chain 6"/>
    <property type="match status" value="1"/>
</dbReference>
<comment type="subcellular location">
    <subcellularLocation>
        <location evidence="1">Cytoplasm</location>
        <location evidence="1">Cytoskeleton</location>
        <location evidence="1">Cilium axoneme</location>
    </subcellularLocation>
</comment>
<evidence type="ECO:0000256" key="8">
    <source>
        <dbReference type="ARBA" id="ARBA00023054"/>
    </source>
</evidence>
<evidence type="ECO:0000256" key="6">
    <source>
        <dbReference type="ARBA" id="ARBA00022840"/>
    </source>
</evidence>
<dbReference type="Gene3D" id="1.10.8.710">
    <property type="match status" value="1"/>
</dbReference>
<dbReference type="GO" id="GO:0030286">
    <property type="term" value="C:dynein complex"/>
    <property type="evidence" value="ECO:0007669"/>
    <property type="project" value="UniProtKB-KW"/>
</dbReference>
<dbReference type="InterPro" id="IPR043157">
    <property type="entry name" value="Dynein_AAA1S"/>
</dbReference>
<keyword evidence="4" id="KW-0493">Microtubule</keyword>
<dbReference type="Pfam" id="PF08393">
    <property type="entry name" value="DHC_N2"/>
    <property type="match status" value="1"/>
</dbReference>
<dbReference type="InterPro" id="IPR013602">
    <property type="entry name" value="Dynein_heavy_linker"/>
</dbReference>
<dbReference type="Gene3D" id="1.10.8.720">
    <property type="entry name" value="Region D6 of dynein motor"/>
    <property type="match status" value="1"/>
</dbReference>
<keyword evidence="17" id="KW-1185">Reference proteome</keyword>
<dbReference type="FunFam" id="3.40.50.300:FF:000063">
    <property type="entry name" value="dynein heavy chain 6, axonemal"/>
    <property type="match status" value="1"/>
</dbReference>
<dbReference type="InterPro" id="IPR026983">
    <property type="entry name" value="DHC"/>
</dbReference>
<dbReference type="Gene3D" id="1.10.8.1220">
    <property type="match status" value="1"/>
</dbReference>
<dbReference type="GO" id="GO:0051959">
    <property type="term" value="F:dynein light intermediate chain binding"/>
    <property type="evidence" value="ECO:0007669"/>
    <property type="project" value="InterPro"/>
</dbReference>
<dbReference type="PANTHER" id="PTHR22878">
    <property type="entry name" value="DYNEIN HEAVY CHAIN 6, AXONEMAL-LIKE-RELATED"/>
    <property type="match status" value="1"/>
</dbReference>
<dbReference type="Gene3D" id="1.20.920.30">
    <property type="match status" value="1"/>
</dbReference>
<dbReference type="GO" id="GO:0005930">
    <property type="term" value="C:axoneme"/>
    <property type="evidence" value="ECO:0007669"/>
    <property type="project" value="UniProtKB-SubCell"/>
</dbReference>
<proteinExistence type="inferred from homology"/>
<dbReference type="SUPFAM" id="SSF52540">
    <property type="entry name" value="P-loop containing nucleoside triphosphate hydrolases"/>
    <property type="match status" value="4"/>
</dbReference>
<name>B3NTA0_DROER</name>
<dbReference type="GO" id="GO:0005524">
    <property type="term" value="F:ATP binding"/>
    <property type="evidence" value="ECO:0007669"/>
    <property type="project" value="UniProtKB-KW"/>
</dbReference>
<dbReference type="GO" id="GO:0008569">
    <property type="term" value="F:minus-end-directed microtubule motor activity"/>
    <property type="evidence" value="ECO:0007669"/>
    <property type="project" value="InterPro"/>
</dbReference>
<keyword evidence="8 13" id="KW-0175">Coiled coil</keyword>
<comment type="similarity">
    <text evidence="2">Belongs to the dynein heavy chain family.</text>
</comment>
<evidence type="ECO:0000256" key="9">
    <source>
        <dbReference type="ARBA" id="ARBA00023069"/>
    </source>
</evidence>
<dbReference type="FunFam" id="1.20.1270.280:FF:000021">
    <property type="entry name" value="Dynein heavy chain at 16F"/>
    <property type="match status" value="1"/>
</dbReference>
<dbReference type="InterPro" id="IPR035706">
    <property type="entry name" value="AAA_9"/>
</dbReference>
<evidence type="ECO:0000256" key="14">
    <source>
        <dbReference type="SAM" id="MobiDB-lite"/>
    </source>
</evidence>
<dbReference type="PROSITE" id="PS00675">
    <property type="entry name" value="SIGMA54_INTERACT_1"/>
    <property type="match status" value="1"/>
</dbReference>
<keyword evidence="10" id="KW-0505">Motor protein</keyword>
<feature type="region of interest" description="Disordered" evidence="14">
    <location>
        <begin position="94"/>
        <end position="219"/>
    </location>
</feature>
<dbReference type="FunFam" id="3.40.50.300:FF:000362">
    <property type="entry name" value="Dynein, axonemal, heavy chain 6"/>
    <property type="match status" value="1"/>
</dbReference>
<dbReference type="InterPro" id="IPR041658">
    <property type="entry name" value="AAA_lid_11"/>
</dbReference>
<evidence type="ECO:0000259" key="15">
    <source>
        <dbReference type="SMART" id="SM00382"/>
    </source>
</evidence>
<dbReference type="Pfam" id="PF18198">
    <property type="entry name" value="AAA_lid_11"/>
    <property type="match status" value="1"/>
</dbReference>
<dbReference type="FunFam" id="3.40.50.300:FF:001145">
    <property type="entry name" value="Putative dynein heavy chain"/>
    <property type="match status" value="1"/>
</dbReference>
<organism evidence="16 17">
    <name type="scientific">Drosophila erecta</name>
    <name type="common">Fruit fly</name>
    <dbReference type="NCBI Taxonomy" id="7220"/>
    <lineage>
        <taxon>Eukaryota</taxon>
        <taxon>Metazoa</taxon>
        <taxon>Ecdysozoa</taxon>
        <taxon>Arthropoda</taxon>
        <taxon>Hexapoda</taxon>
        <taxon>Insecta</taxon>
        <taxon>Pterygota</taxon>
        <taxon>Neoptera</taxon>
        <taxon>Endopterygota</taxon>
        <taxon>Diptera</taxon>
        <taxon>Brachycera</taxon>
        <taxon>Muscomorpha</taxon>
        <taxon>Ephydroidea</taxon>
        <taxon>Drosophilidae</taxon>
        <taxon>Drosophila</taxon>
        <taxon>Sophophora</taxon>
    </lineage>
</organism>
<dbReference type="Gene3D" id="6.10.140.1060">
    <property type="match status" value="1"/>
</dbReference>
<dbReference type="Gene3D" id="3.40.50.300">
    <property type="entry name" value="P-loop containing nucleotide triphosphate hydrolases"/>
    <property type="match status" value="5"/>
</dbReference>
<dbReference type="Pfam" id="PF12777">
    <property type="entry name" value="MT"/>
    <property type="match status" value="1"/>
</dbReference>
<dbReference type="FunFam" id="3.40.50.300:FF:002141">
    <property type="entry name" value="Dynein heavy chain"/>
    <property type="match status" value="1"/>
</dbReference>
<dbReference type="Gene3D" id="3.10.490.20">
    <property type="match status" value="1"/>
</dbReference>
<dbReference type="PANTHER" id="PTHR22878:SF68">
    <property type="entry name" value="DYNEIN HEAVY CHAIN 6, AXONEMAL-LIKE"/>
    <property type="match status" value="1"/>
</dbReference>
<dbReference type="InterPro" id="IPR003593">
    <property type="entry name" value="AAA+_ATPase"/>
</dbReference>
<evidence type="ECO:0000256" key="12">
    <source>
        <dbReference type="ARBA" id="ARBA00023273"/>
    </source>
</evidence>
<evidence type="ECO:0000313" key="17">
    <source>
        <dbReference type="Proteomes" id="UP000008711"/>
    </source>
</evidence>
<evidence type="ECO:0000256" key="13">
    <source>
        <dbReference type="SAM" id="Coils"/>
    </source>
</evidence>
<evidence type="ECO:0000256" key="5">
    <source>
        <dbReference type="ARBA" id="ARBA00022741"/>
    </source>
</evidence>
<dbReference type="Pfam" id="PF12781">
    <property type="entry name" value="AAA_9"/>
    <property type="match status" value="1"/>
</dbReference>
<feature type="compositionally biased region" description="Basic and acidic residues" evidence="14">
    <location>
        <begin position="156"/>
        <end position="167"/>
    </location>
</feature>
<dbReference type="InterPro" id="IPR042228">
    <property type="entry name" value="Dynein_linker_3"/>
</dbReference>
<evidence type="ECO:0000256" key="1">
    <source>
        <dbReference type="ARBA" id="ARBA00004430"/>
    </source>
</evidence>
<dbReference type="Pfam" id="PF12780">
    <property type="entry name" value="AAA_8"/>
    <property type="match status" value="1"/>
</dbReference>
<keyword evidence="12" id="KW-0966">Cell projection</keyword>
<dbReference type="GO" id="GO:0016787">
    <property type="term" value="F:hydrolase activity"/>
    <property type="evidence" value="ECO:0007669"/>
    <property type="project" value="UniProtKB-KW"/>
</dbReference>
<dbReference type="InterPro" id="IPR004273">
    <property type="entry name" value="Dynein_heavy_D6_P-loop"/>
</dbReference>
<dbReference type="GO" id="GO:0005874">
    <property type="term" value="C:microtubule"/>
    <property type="evidence" value="ECO:0007669"/>
    <property type="project" value="UniProtKB-KW"/>
</dbReference>
<dbReference type="Gene3D" id="3.20.180.20">
    <property type="entry name" value="Dynein heavy chain, N-terminal domain 2"/>
    <property type="match status" value="1"/>
</dbReference>
<dbReference type="InterPro" id="IPR024317">
    <property type="entry name" value="Dynein_heavy_chain_D4_dom"/>
</dbReference>
<reference evidence="16 17" key="1">
    <citation type="journal article" date="2007" name="Nature">
        <title>Evolution of genes and genomes on the Drosophila phylogeny.</title>
        <authorList>
            <consortium name="Drosophila 12 Genomes Consortium"/>
            <person name="Clark A.G."/>
            <person name="Eisen M.B."/>
            <person name="Smith D.R."/>
            <person name="Bergman C.M."/>
            <person name="Oliver B."/>
            <person name="Markow T.A."/>
            <person name="Kaufman T.C."/>
            <person name="Kellis M."/>
            <person name="Gelbart W."/>
            <person name="Iyer V.N."/>
            <person name="Pollard D.A."/>
            <person name="Sackton T.B."/>
            <person name="Larracuente A.M."/>
            <person name="Singh N.D."/>
            <person name="Abad J.P."/>
            <person name="Abt D.N."/>
            <person name="Adryan B."/>
            <person name="Aguade M."/>
            <person name="Akashi H."/>
            <person name="Anderson W.W."/>
            <person name="Aquadro C.F."/>
            <person name="Ardell D.H."/>
            <person name="Arguello R."/>
            <person name="Artieri C.G."/>
            <person name="Barbash D.A."/>
            <person name="Barker D."/>
            <person name="Barsanti P."/>
            <person name="Batterham P."/>
            <person name="Batzoglou S."/>
            <person name="Begun D."/>
            <person name="Bhutkar A."/>
            <person name="Blanco E."/>
            <person name="Bosak S.A."/>
            <person name="Bradley R.K."/>
            <person name="Brand A.D."/>
            <person name="Brent M.R."/>
            <person name="Brooks A.N."/>
            <person name="Brown R.H."/>
            <person name="Butlin R.K."/>
            <person name="Caggese C."/>
            <person name="Calvi B.R."/>
            <person name="Bernardo de Carvalho A."/>
            <person name="Caspi A."/>
            <person name="Castrezana S."/>
            <person name="Celniker S.E."/>
            <person name="Chang J.L."/>
            <person name="Chapple C."/>
            <person name="Chatterji S."/>
            <person name="Chinwalla A."/>
            <person name="Civetta A."/>
            <person name="Clifton S.W."/>
            <person name="Comeron J.M."/>
            <person name="Costello J.C."/>
            <person name="Coyne J.A."/>
            <person name="Daub J."/>
            <person name="David R.G."/>
            <person name="Delcher A.L."/>
            <person name="Delehaunty K."/>
            <person name="Do C.B."/>
            <person name="Ebling H."/>
            <person name="Edwards K."/>
            <person name="Eickbush T."/>
            <person name="Evans J.D."/>
            <person name="Filipski A."/>
            <person name="Findeiss S."/>
            <person name="Freyhult E."/>
            <person name="Fulton L."/>
            <person name="Fulton R."/>
            <person name="Garcia A.C."/>
            <person name="Gardiner A."/>
            <person name="Garfield D.A."/>
            <person name="Garvin B.E."/>
            <person name="Gibson G."/>
            <person name="Gilbert D."/>
            <person name="Gnerre S."/>
            <person name="Godfrey J."/>
            <person name="Good R."/>
            <person name="Gotea V."/>
            <person name="Gravely B."/>
            <person name="Greenberg A.J."/>
            <person name="Griffiths-Jones S."/>
            <person name="Gross S."/>
            <person name="Guigo R."/>
            <person name="Gustafson E.A."/>
            <person name="Haerty W."/>
            <person name="Hahn M.W."/>
            <person name="Halligan D.L."/>
            <person name="Halpern A.L."/>
            <person name="Halter G.M."/>
            <person name="Han M.V."/>
            <person name="Heger A."/>
            <person name="Hillier L."/>
            <person name="Hinrichs A.S."/>
            <person name="Holmes I."/>
            <person name="Hoskins R.A."/>
            <person name="Hubisz M.J."/>
            <person name="Hultmark D."/>
            <person name="Huntley M.A."/>
            <person name="Jaffe D.B."/>
            <person name="Jagadeeshan S."/>
            <person name="Jeck W.R."/>
            <person name="Johnson J."/>
            <person name="Jones C.D."/>
            <person name="Jordan W.C."/>
            <person name="Karpen G.H."/>
            <person name="Kataoka E."/>
            <person name="Keightley P.D."/>
            <person name="Kheradpour P."/>
            <person name="Kirkness E.F."/>
            <person name="Koerich L.B."/>
            <person name="Kristiansen K."/>
            <person name="Kudrna D."/>
            <person name="Kulathinal R.J."/>
            <person name="Kumar S."/>
            <person name="Kwok R."/>
            <person name="Lander E."/>
            <person name="Langley C.H."/>
            <person name="Lapoint R."/>
            <person name="Lazzaro B.P."/>
            <person name="Lee S.J."/>
            <person name="Levesque L."/>
            <person name="Li R."/>
            <person name="Lin C.F."/>
            <person name="Lin M.F."/>
            <person name="Lindblad-Toh K."/>
            <person name="Llopart A."/>
            <person name="Long M."/>
            <person name="Low L."/>
            <person name="Lozovsky E."/>
            <person name="Lu J."/>
            <person name="Luo M."/>
            <person name="Machado C.A."/>
            <person name="Makalowski W."/>
            <person name="Marzo M."/>
            <person name="Matsuda M."/>
            <person name="Matzkin L."/>
            <person name="McAllister B."/>
            <person name="McBride C.S."/>
            <person name="McKernan B."/>
            <person name="McKernan K."/>
            <person name="Mendez-Lago M."/>
            <person name="Minx P."/>
            <person name="Mollenhauer M.U."/>
            <person name="Montooth K."/>
            <person name="Mount S.M."/>
            <person name="Mu X."/>
            <person name="Myers E."/>
            <person name="Negre B."/>
            <person name="Newfeld S."/>
            <person name="Nielsen R."/>
            <person name="Noor M.A."/>
            <person name="O'Grady P."/>
            <person name="Pachter L."/>
            <person name="Papaceit M."/>
            <person name="Parisi M.J."/>
            <person name="Parisi M."/>
            <person name="Parts L."/>
            <person name="Pedersen J.S."/>
            <person name="Pesole G."/>
            <person name="Phillippy A.M."/>
            <person name="Ponting C.P."/>
            <person name="Pop M."/>
            <person name="Porcelli D."/>
            <person name="Powell J.R."/>
            <person name="Prohaska S."/>
            <person name="Pruitt K."/>
            <person name="Puig M."/>
            <person name="Quesneville H."/>
            <person name="Ram K.R."/>
            <person name="Rand D."/>
            <person name="Rasmussen M.D."/>
            <person name="Reed L.K."/>
            <person name="Reenan R."/>
            <person name="Reily A."/>
            <person name="Remington K.A."/>
            <person name="Rieger T.T."/>
            <person name="Ritchie M.G."/>
            <person name="Robin C."/>
            <person name="Rogers Y.H."/>
            <person name="Rohde C."/>
            <person name="Rozas J."/>
            <person name="Rubenfield M.J."/>
            <person name="Ruiz A."/>
            <person name="Russo S."/>
            <person name="Salzberg S.L."/>
            <person name="Sanchez-Gracia A."/>
            <person name="Saranga D.J."/>
            <person name="Sato H."/>
            <person name="Schaeffer S.W."/>
            <person name="Schatz M.C."/>
            <person name="Schlenke T."/>
            <person name="Schwartz R."/>
            <person name="Segarra C."/>
            <person name="Singh R.S."/>
            <person name="Sirot L."/>
            <person name="Sirota M."/>
            <person name="Sisneros N.B."/>
            <person name="Smith C.D."/>
            <person name="Smith T.F."/>
            <person name="Spieth J."/>
            <person name="Stage D.E."/>
            <person name="Stark A."/>
            <person name="Stephan W."/>
            <person name="Strausberg R.L."/>
            <person name="Strempel S."/>
            <person name="Sturgill D."/>
            <person name="Sutton G."/>
            <person name="Sutton G.G."/>
            <person name="Tao W."/>
            <person name="Teichmann S."/>
            <person name="Tobari Y.N."/>
            <person name="Tomimura Y."/>
            <person name="Tsolas J.M."/>
            <person name="Valente V.L."/>
            <person name="Venter E."/>
            <person name="Venter J.C."/>
            <person name="Vicario S."/>
            <person name="Vieira F.G."/>
            <person name="Vilella A.J."/>
            <person name="Villasante A."/>
            <person name="Walenz B."/>
            <person name="Wang J."/>
            <person name="Wasserman M."/>
            <person name="Watts T."/>
            <person name="Wilson D."/>
            <person name="Wilson R.K."/>
            <person name="Wing R.A."/>
            <person name="Wolfner M.F."/>
            <person name="Wong A."/>
            <person name="Wong G.K."/>
            <person name="Wu C.I."/>
            <person name="Wu G."/>
            <person name="Yamamoto D."/>
            <person name="Yang H.P."/>
            <person name="Yang S.P."/>
            <person name="Yorke J.A."/>
            <person name="Yoshida K."/>
            <person name="Zdobnov E."/>
            <person name="Zhang P."/>
            <person name="Zhang Y."/>
            <person name="Zimin A.V."/>
            <person name="Baldwin J."/>
            <person name="Abdouelleil A."/>
            <person name="Abdulkadir J."/>
            <person name="Abebe A."/>
            <person name="Abera B."/>
            <person name="Abreu J."/>
            <person name="Acer S.C."/>
            <person name="Aftuck L."/>
            <person name="Alexander A."/>
            <person name="An P."/>
            <person name="Anderson E."/>
            <person name="Anderson S."/>
            <person name="Arachi H."/>
            <person name="Azer M."/>
            <person name="Bachantsang P."/>
            <person name="Barry A."/>
            <person name="Bayul T."/>
            <person name="Berlin A."/>
            <person name="Bessette D."/>
            <person name="Bloom T."/>
            <person name="Blye J."/>
            <person name="Boguslavskiy L."/>
            <person name="Bonnet C."/>
            <person name="Boukhgalter B."/>
            <person name="Bourzgui I."/>
            <person name="Brown A."/>
            <person name="Cahill P."/>
            <person name="Channer S."/>
            <person name="Cheshatsang Y."/>
            <person name="Chuda L."/>
            <person name="Citroen M."/>
            <person name="Collymore A."/>
            <person name="Cooke P."/>
            <person name="Costello M."/>
            <person name="D'Aco K."/>
            <person name="Daza R."/>
            <person name="De Haan G."/>
            <person name="DeGray S."/>
            <person name="DeMaso C."/>
            <person name="Dhargay N."/>
            <person name="Dooley K."/>
            <person name="Dooley E."/>
            <person name="Doricent M."/>
            <person name="Dorje P."/>
            <person name="Dorjee K."/>
            <person name="Dupes A."/>
            <person name="Elong R."/>
            <person name="Falk J."/>
            <person name="Farina A."/>
            <person name="Faro S."/>
            <person name="Ferguson D."/>
            <person name="Fisher S."/>
            <person name="Foley C.D."/>
            <person name="Franke A."/>
            <person name="Friedrich D."/>
            <person name="Gadbois L."/>
            <person name="Gearin G."/>
            <person name="Gearin C.R."/>
            <person name="Giannoukos G."/>
            <person name="Goode T."/>
            <person name="Graham J."/>
            <person name="Grandbois E."/>
            <person name="Grewal S."/>
            <person name="Gyaltsen K."/>
            <person name="Hafez N."/>
            <person name="Hagos B."/>
            <person name="Hall J."/>
            <person name="Henson C."/>
            <person name="Hollinger A."/>
            <person name="Honan T."/>
            <person name="Huard M.D."/>
            <person name="Hughes L."/>
            <person name="Hurhula B."/>
            <person name="Husby M.E."/>
            <person name="Kamat A."/>
            <person name="Kanga B."/>
            <person name="Kashin S."/>
            <person name="Khazanovich D."/>
            <person name="Kisner P."/>
            <person name="Lance K."/>
            <person name="Lara M."/>
            <person name="Lee W."/>
            <person name="Lennon N."/>
            <person name="Letendre F."/>
            <person name="LeVine R."/>
            <person name="Lipovsky A."/>
            <person name="Liu X."/>
            <person name="Liu J."/>
            <person name="Liu S."/>
            <person name="Lokyitsang T."/>
            <person name="Lokyitsang Y."/>
            <person name="Lubonja R."/>
            <person name="Lui A."/>
            <person name="MacDonald P."/>
            <person name="Magnisalis V."/>
            <person name="Maru K."/>
            <person name="Matthews C."/>
            <person name="McCusker W."/>
            <person name="McDonough S."/>
            <person name="Mehta T."/>
            <person name="Meldrim J."/>
            <person name="Meneus L."/>
            <person name="Mihai O."/>
            <person name="Mihalev A."/>
            <person name="Mihova T."/>
            <person name="Mittelman R."/>
            <person name="Mlenga V."/>
            <person name="Montmayeur A."/>
            <person name="Mulrain L."/>
            <person name="Navidi A."/>
            <person name="Naylor J."/>
            <person name="Negash T."/>
            <person name="Nguyen T."/>
            <person name="Nguyen N."/>
            <person name="Nicol R."/>
            <person name="Norbu C."/>
            <person name="Norbu N."/>
            <person name="Novod N."/>
            <person name="O'Neill B."/>
            <person name="Osman S."/>
            <person name="Markiewicz E."/>
            <person name="Oyono O.L."/>
            <person name="Patti C."/>
            <person name="Phunkhang P."/>
            <person name="Pierre F."/>
            <person name="Priest M."/>
            <person name="Raghuraman S."/>
            <person name="Rege F."/>
            <person name="Reyes R."/>
            <person name="Rise C."/>
            <person name="Rogov P."/>
            <person name="Ross K."/>
            <person name="Ryan E."/>
            <person name="Settipalli S."/>
            <person name="Shea T."/>
            <person name="Sherpa N."/>
            <person name="Shi L."/>
            <person name="Shih D."/>
            <person name="Sparrow T."/>
            <person name="Spaulding J."/>
            <person name="Stalker J."/>
            <person name="Stange-Thomann N."/>
            <person name="Stavropoulos S."/>
            <person name="Stone C."/>
            <person name="Strader C."/>
            <person name="Tesfaye S."/>
            <person name="Thomson T."/>
            <person name="Thoulutsang Y."/>
            <person name="Thoulutsang D."/>
            <person name="Topham K."/>
            <person name="Topping I."/>
            <person name="Tsamla T."/>
            <person name="Vassiliev H."/>
            <person name="Vo A."/>
            <person name="Wangchuk T."/>
            <person name="Wangdi T."/>
            <person name="Weiand M."/>
            <person name="Wilkinson J."/>
            <person name="Wilson A."/>
            <person name="Yadav S."/>
            <person name="Young G."/>
            <person name="Yu Q."/>
            <person name="Zembek L."/>
            <person name="Zhong D."/>
            <person name="Zimmer A."/>
            <person name="Zwirko Z."/>
            <person name="Jaffe D.B."/>
            <person name="Alvarez P."/>
            <person name="Brockman W."/>
            <person name="Butler J."/>
            <person name="Chin C."/>
            <person name="Gnerre S."/>
            <person name="Grabherr M."/>
            <person name="Kleber M."/>
            <person name="Mauceli E."/>
            <person name="MacCallum I."/>
        </authorList>
    </citation>
    <scope>NUCLEOTIDE SEQUENCE [LARGE SCALE GENOMIC DNA]</scope>
    <source>
        <strain evidence="16 17">TSC#14021-0224.01</strain>
    </source>
</reference>
<dbReference type="GO" id="GO:0030317">
    <property type="term" value="P:flagellated sperm motility"/>
    <property type="evidence" value="ECO:0007669"/>
    <property type="project" value="EnsemblMetazoa"/>
</dbReference>
<dbReference type="OrthoDB" id="447173at2759"/>
<feature type="region of interest" description="Disordered" evidence="14">
    <location>
        <begin position="529"/>
        <end position="550"/>
    </location>
</feature>
<dbReference type="eggNOG" id="KOG3595">
    <property type="taxonomic scope" value="Eukaryota"/>
</dbReference>
<dbReference type="SMART" id="SM00382">
    <property type="entry name" value="AAA"/>
    <property type="match status" value="2"/>
</dbReference>
<evidence type="ECO:0000256" key="2">
    <source>
        <dbReference type="ARBA" id="ARBA00008887"/>
    </source>
</evidence>
<evidence type="ECO:0000313" key="16">
    <source>
        <dbReference type="EMBL" id="EDV46551.2"/>
    </source>
</evidence>
<dbReference type="InterPro" id="IPR035699">
    <property type="entry name" value="AAA_6"/>
</dbReference>
<evidence type="ECO:0000256" key="11">
    <source>
        <dbReference type="ARBA" id="ARBA00023212"/>
    </source>
</evidence>
<dbReference type="Gene3D" id="1.20.1270.280">
    <property type="match status" value="1"/>
</dbReference>
<dbReference type="FunFam" id="1.20.920.20:FF:000001">
    <property type="entry name" value="dynein heavy chain 2, axonemal"/>
    <property type="match status" value="1"/>
</dbReference>
<dbReference type="CDD" id="cd00009">
    <property type="entry name" value="AAA"/>
    <property type="match status" value="1"/>
</dbReference>
<dbReference type="Pfam" id="PF03028">
    <property type="entry name" value="Dynein_heavy"/>
    <property type="match status" value="1"/>
</dbReference>
<feature type="coiled-coil region" evidence="13">
    <location>
        <begin position="2934"/>
        <end position="2985"/>
    </location>
</feature>
<dbReference type="FunFam" id="1.20.920.30:FF:000010">
    <property type="entry name" value="Dynein heavy chain family protein"/>
    <property type="match status" value="1"/>
</dbReference>
<keyword evidence="3" id="KW-0963">Cytoplasm</keyword>
<dbReference type="Gene3D" id="1.10.287.2620">
    <property type="match status" value="1"/>
</dbReference>
<keyword evidence="9" id="KW-0969">Cilium</keyword>
<dbReference type="GO" id="GO:0045505">
    <property type="term" value="F:dynein intermediate chain binding"/>
    <property type="evidence" value="ECO:0007669"/>
    <property type="project" value="InterPro"/>
</dbReference>
<dbReference type="FunFam" id="1.10.8.710:FF:000004">
    <property type="entry name" value="Dynein axonemal heavy chain 6"/>
    <property type="match status" value="1"/>
</dbReference>